<protein>
    <submittedName>
        <fullName evidence="1">2-polyprenyl-6-methoxyphenol hydroxylase-like FAD-dependent oxidoreductase</fullName>
    </submittedName>
</protein>
<reference evidence="1 2" key="1">
    <citation type="submission" date="2023-07" db="EMBL/GenBank/DDBJ databases">
        <title>Sorghum-associated microbial communities from plants grown in Nebraska, USA.</title>
        <authorList>
            <person name="Schachtman D."/>
        </authorList>
    </citation>
    <scope>NUCLEOTIDE SEQUENCE [LARGE SCALE GENOMIC DNA]</scope>
    <source>
        <strain evidence="1 2">584</strain>
    </source>
</reference>
<gene>
    <name evidence="1" type="ORF">E9232_003637</name>
</gene>
<dbReference type="Proteomes" id="UP001262410">
    <property type="component" value="Unassembled WGS sequence"/>
</dbReference>
<dbReference type="PANTHER" id="PTHR43422">
    <property type="entry name" value="THIAMINE THIAZOLE SYNTHASE"/>
    <property type="match status" value="1"/>
</dbReference>
<dbReference type="Gene3D" id="3.30.9.100">
    <property type="match status" value="1"/>
</dbReference>
<dbReference type="Gene3D" id="3.50.50.60">
    <property type="entry name" value="FAD/NAD(P)-binding domain"/>
    <property type="match status" value="1"/>
</dbReference>
<accession>A0ABU1JR58</accession>
<dbReference type="EMBL" id="JAVDPW010000006">
    <property type="protein sequence ID" value="MDR6291111.1"/>
    <property type="molecule type" value="Genomic_DNA"/>
</dbReference>
<evidence type="ECO:0000313" key="2">
    <source>
        <dbReference type="Proteomes" id="UP001262410"/>
    </source>
</evidence>
<keyword evidence="2" id="KW-1185">Reference proteome</keyword>
<dbReference type="RefSeq" id="WP_309796080.1">
    <property type="nucleotide sequence ID" value="NZ_JAVDPW010000006.1"/>
</dbReference>
<dbReference type="PANTHER" id="PTHR43422:SF3">
    <property type="entry name" value="THIAMINE THIAZOLE SYNTHASE"/>
    <property type="match status" value="1"/>
</dbReference>
<dbReference type="SUPFAM" id="SSF51905">
    <property type="entry name" value="FAD/NAD(P)-binding domain"/>
    <property type="match status" value="1"/>
</dbReference>
<proteinExistence type="predicted"/>
<dbReference type="InterPro" id="IPR036188">
    <property type="entry name" value="FAD/NAD-bd_sf"/>
</dbReference>
<name>A0ABU1JR58_9PROT</name>
<comment type="caution">
    <text evidence="1">The sequence shown here is derived from an EMBL/GenBank/DDBJ whole genome shotgun (WGS) entry which is preliminary data.</text>
</comment>
<dbReference type="Pfam" id="PF13450">
    <property type="entry name" value="NAD_binding_8"/>
    <property type="match status" value="1"/>
</dbReference>
<evidence type="ECO:0000313" key="1">
    <source>
        <dbReference type="EMBL" id="MDR6291111.1"/>
    </source>
</evidence>
<organism evidence="1 2">
    <name type="scientific">Inquilinus ginsengisoli</name>
    <dbReference type="NCBI Taxonomy" id="363840"/>
    <lineage>
        <taxon>Bacteria</taxon>
        <taxon>Pseudomonadati</taxon>
        <taxon>Pseudomonadota</taxon>
        <taxon>Alphaproteobacteria</taxon>
        <taxon>Rhodospirillales</taxon>
        <taxon>Rhodospirillaceae</taxon>
        <taxon>Inquilinus</taxon>
    </lineage>
</organism>
<sequence length="447" mass="48667">MDTRLGRHAIVVGAGIAGLAAAAALSDHFEHVAVLERDELPPDLGPRTGAPQSTQLHGLLGGGQRALSTLFPGFDRDLAEAGAVAVRVGLEDRLEIPGYDPFPRRDLGMLGFTMTRPLLERTLARRLRRLPNVTVHERCRVLEILADDDGTVGGVRCRGIHGVEGVLPADLIVDASARGALTLSLLKAGGWPEVEQTDVGIDIHYATTTFAAPRRARDWKAAMTFPDGTSDTKTGYVFEVEGDRLMVLVSERHAPAPSADHTGFLELLRQLRTSTLYDALKTAEPLDKVHRFAFPESSWRHYERLKDFPRGLVPIGDAICRFNPVYGQGMAMAALEACVLKDLLRARAGESDPLAGLGQAYFARVQPSIAAAWSMSATPDFVHPLTRGTPPADLEKSLQFSAALYRIAARDPEIHRLAVSVRHLAESPARLRDPELVRRVEAEMAEA</sequence>